<dbReference type="EMBL" id="LILD01000003">
    <property type="protein sequence ID" value="KOO36793.1"/>
    <property type="molecule type" value="Genomic_DNA"/>
</dbReference>
<dbReference type="NCBIfam" id="NF040877">
    <property type="entry name" value="SE1832_fam"/>
    <property type="match status" value="1"/>
</dbReference>
<comment type="caution">
    <text evidence="1">The sequence shown here is derived from an EMBL/GenBank/DDBJ whole genome shotgun (WGS) entry which is preliminary data.</text>
</comment>
<proteinExistence type="predicted"/>
<evidence type="ECO:0000313" key="1">
    <source>
        <dbReference type="EMBL" id="KOO36793.1"/>
    </source>
</evidence>
<dbReference type="RefSeq" id="WP_010896362.1">
    <property type="nucleotide sequence ID" value="NZ_CP040441.1"/>
</dbReference>
<dbReference type="InterPro" id="IPR048062">
    <property type="entry name" value="SE1832-like"/>
</dbReference>
<accession>A0A0M0KEE9</accession>
<dbReference type="GeneID" id="87595730"/>
<name>A0A0M0KEE9_ALKHA</name>
<gene>
    <name evidence="1" type="ORF">AMD02_15365</name>
</gene>
<organism evidence="1">
    <name type="scientific">Halalkalibacterium halodurans</name>
    <name type="common">Bacillus halodurans</name>
    <dbReference type="NCBI Taxonomy" id="86665"/>
    <lineage>
        <taxon>Bacteria</taxon>
        <taxon>Bacillati</taxon>
        <taxon>Bacillota</taxon>
        <taxon>Bacilli</taxon>
        <taxon>Bacillales</taxon>
        <taxon>Bacillaceae</taxon>
        <taxon>Halalkalibacterium (ex Joshi et al. 2022)</taxon>
    </lineage>
</organism>
<sequence length="59" mass="6654">MSTANLEERLATLKADYIKYQGDLEKVESTGGDGGPIERQLCQLEEEIQKIREEIRSNG</sequence>
<reference evidence="1" key="1">
    <citation type="submission" date="2015-08" db="EMBL/GenBank/DDBJ databases">
        <title>Complete DNA Sequence of Pseudomonas syringae pv. actinidiae, the Causal Agent of Kiwifruit Canker Disease.</title>
        <authorList>
            <person name="Rikkerink E.H.A."/>
            <person name="Fineran P.C."/>
        </authorList>
    </citation>
    <scope>NUCLEOTIDE SEQUENCE</scope>
    <source>
        <strain evidence="1">DSM 13666</strain>
    </source>
</reference>
<dbReference type="PATRIC" id="fig|136160.3.peg.4012"/>
<dbReference type="AlphaFoldDB" id="A0A0M0KEE9"/>
<protein>
    <submittedName>
        <fullName evidence="1">Uncharacterized protein</fullName>
    </submittedName>
</protein>